<dbReference type="AlphaFoldDB" id="D9WX34"/>
<organism evidence="2 3">
    <name type="scientific">Streptomyces himastatinicus ATCC 53653</name>
    <dbReference type="NCBI Taxonomy" id="457427"/>
    <lineage>
        <taxon>Bacteria</taxon>
        <taxon>Bacillati</taxon>
        <taxon>Actinomycetota</taxon>
        <taxon>Actinomycetes</taxon>
        <taxon>Kitasatosporales</taxon>
        <taxon>Streptomycetaceae</taxon>
        <taxon>Streptomyces</taxon>
        <taxon>Streptomyces violaceusniger group</taxon>
    </lineage>
</organism>
<dbReference type="Gene3D" id="3.40.50.300">
    <property type="entry name" value="P-loop containing nucleotide triphosphate hydrolases"/>
    <property type="match status" value="1"/>
</dbReference>
<dbReference type="SUPFAM" id="SSF52540">
    <property type="entry name" value="P-loop containing nucleoside triphosphate hydrolases"/>
    <property type="match status" value="1"/>
</dbReference>
<reference evidence="2 3" key="1">
    <citation type="submission" date="2009-02" db="EMBL/GenBank/DDBJ databases">
        <title>Annotation of Streptomyces hygroscopicus strain ATCC 53653.</title>
        <authorList>
            <consortium name="The Broad Institute Genome Sequencing Platform"/>
            <consortium name="Broad Institute Microbial Sequencing Center"/>
            <person name="Fischbach M."/>
            <person name="Godfrey P."/>
            <person name="Ward D."/>
            <person name="Young S."/>
            <person name="Zeng Q."/>
            <person name="Koehrsen M."/>
            <person name="Alvarado L."/>
            <person name="Berlin A.M."/>
            <person name="Bochicchio J."/>
            <person name="Borenstein D."/>
            <person name="Chapman S.B."/>
            <person name="Chen Z."/>
            <person name="Engels R."/>
            <person name="Freedman E."/>
            <person name="Gellesch M."/>
            <person name="Goldberg J."/>
            <person name="Griggs A."/>
            <person name="Gujja S."/>
            <person name="Heilman E.R."/>
            <person name="Heiman D.I."/>
            <person name="Hepburn T.A."/>
            <person name="Howarth C."/>
            <person name="Jen D."/>
            <person name="Larson L."/>
            <person name="Lewis B."/>
            <person name="Mehta T."/>
            <person name="Park D."/>
            <person name="Pearson M."/>
            <person name="Richards J."/>
            <person name="Roberts A."/>
            <person name="Saif S."/>
            <person name="Shea T.D."/>
            <person name="Shenoy N."/>
            <person name="Sisk P."/>
            <person name="Stolte C."/>
            <person name="Sykes S.N."/>
            <person name="Thomson T."/>
            <person name="Walk T."/>
            <person name="White J."/>
            <person name="Yandava C."/>
            <person name="Straight P."/>
            <person name="Clardy J."/>
            <person name="Hung D."/>
            <person name="Kolter R."/>
            <person name="Mekalanos J."/>
            <person name="Walker S."/>
            <person name="Walsh C.T."/>
            <person name="Wieland-Brown L.C."/>
            <person name="Haas B."/>
            <person name="Nusbaum C."/>
            <person name="Birren B."/>
        </authorList>
    </citation>
    <scope>NUCLEOTIDE SEQUENCE [LARGE SCALE GENOMIC DNA]</scope>
    <source>
        <strain evidence="2 3">ATCC 53653</strain>
    </source>
</reference>
<keyword evidence="3" id="KW-1185">Reference proteome</keyword>
<feature type="region of interest" description="Disordered" evidence="1">
    <location>
        <begin position="1"/>
        <end position="49"/>
    </location>
</feature>
<evidence type="ECO:0000313" key="3">
    <source>
        <dbReference type="Proteomes" id="UP000003963"/>
    </source>
</evidence>
<dbReference type="HOGENOM" id="CLU_345430_0_0_11"/>
<evidence type="ECO:0000313" key="2">
    <source>
        <dbReference type="EMBL" id="EFL29462.1"/>
    </source>
</evidence>
<protein>
    <submittedName>
        <fullName evidence="2">Major plasmid transfer protein, TraA</fullName>
    </submittedName>
</protein>
<feature type="compositionally biased region" description="Polar residues" evidence="1">
    <location>
        <begin position="1"/>
        <end position="17"/>
    </location>
</feature>
<gene>
    <name evidence="2" type="ORF">SSOG_09176</name>
</gene>
<sequence>MESATPTRPNTAASTKSARPAPTRSPCPASAPSDNPPAAPHPAKEDTPVTTEPITAHAFGTVWTEQAARYELGRSARYEHARSIHRRVKLERAVYGAATLGITITPQSETLWQSHLAAATAAAGSLAWLWRKGQGRARLARLHQDLQRTLPLSRRQPLTSPTCFNPGTPWWEIADAIGWGLTMTATAPVSRARQLPTPPAASTDAATQPKALQLAPTTYEEDRAYRWAAARATGTTRLTHVTRYQHGLPDFHGIVVAEAGEAVPDLNPTALAAVFDFPPGSVVLEPIPNSGPGRKHLIAAPTALARRAQADDDPMHRLWNAKVSHPKGAAPGMILADYRTEPNRIALRVTAPDDQLIQLNQKKIARAFDYKDTSLVMVETDGLGDGLISLYRTHPLLNVREATAADLTMAPDGTIALGQQPDGRIGRIPLYDPQMGAITDLFVGAPGAGKSVTLLHVIAAERISGIVSIVADAQDGMSLPEVDGRVFHFGKGIAATAATLAAAVDLGKYRESVSAENGWGSFEIGNPWPLVNVTLDELNRILSADATVPRPFRKWVTGLVGDTQSTGRKLGLGIRFAAQSIHLADLGDKDRIRANAKNGTVWLGRTNSSTTQHMARDGVLPPGVEIAPIPRYFGTGEGSAINAAFEGKEAQHGPITAGMANIINGGSLFTNRTWFARKENKTYPHLIDLMESHDIPWLTEQEVIVFGVSYQRWLAFAEALLAGEGEEGIQEAVDAHQGVVKEQSAFLGDDEDDDQPSASSIKDRILDVLANGPMALKDVRKRLADEFAAGSVNNAMGELHNIDGLVTVVSRGVYQLTQ</sequence>
<accession>D9WX34</accession>
<proteinExistence type="predicted"/>
<name>D9WX34_9ACTN</name>
<dbReference type="InterPro" id="IPR027417">
    <property type="entry name" value="P-loop_NTPase"/>
</dbReference>
<dbReference type="Proteomes" id="UP000003963">
    <property type="component" value="Unassembled WGS sequence"/>
</dbReference>
<dbReference type="STRING" id="457427.SSOG_09176"/>
<dbReference type="EMBL" id="GG657755">
    <property type="protein sequence ID" value="EFL29462.1"/>
    <property type="molecule type" value="Genomic_DNA"/>
</dbReference>
<evidence type="ECO:0000256" key="1">
    <source>
        <dbReference type="SAM" id="MobiDB-lite"/>
    </source>
</evidence>